<name>A0A1S7TVF3_9HYPH</name>
<proteinExistence type="predicted"/>
<reference evidence="2" key="1">
    <citation type="submission" date="2016-01" db="EMBL/GenBank/DDBJ databases">
        <authorList>
            <person name="Regsiter A."/>
            <person name="william w."/>
        </authorList>
    </citation>
    <scope>NUCLEOTIDE SEQUENCE</scope>
    <source>
        <strain evidence="2">NCPPB 1641</strain>
    </source>
</reference>
<dbReference type="AlphaFoldDB" id="A0A1S7TVF3"/>
<evidence type="ECO:0000313" key="2">
    <source>
        <dbReference type="EMBL" id="CVI58531.1"/>
    </source>
</evidence>
<gene>
    <name evidence="2" type="ORF">AGR7A_Lc120128</name>
</gene>
<comment type="caution">
    <text evidence="2">The sequence shown here is derived from an EMBL/GenBank/DDBJ whole genome shotgun (WGS) entry which is preliminary data.</text>
</comment>
<evidence type="ECO:0000256" key="1">
    <source>
        <dbReference type="SAM" id="MobiDB-lite"/>
    </source>
</evidence>
<protein>
    <submittedName>
        <fullName evidence="2">Uncharacterized protein</fullName>
    </submittedName>
</protein>
<organism evidence="2 3">
    <name type="scientific">Agrobacterium deltaense NCPPB 1641</name>
    <dbReference type="NCBI Taxonomy" id="1183425"/>
    <lineage>
        <taxon>Bacteria</taxon>
        <taxon>Pseudomonadati</taxon>
        <taxon>Pseudomonadota</taxon>
        <taxon>Alphaproteobacteria</taxon>
        <taxon>Hyphomicrobiales</taxon>
        <taxon>Rhizobiaceae</taxon>
        <taxon>Rhizobium/Agrobacterium group</taxon>
        <taxon>Agrobacterium</taxon>
    </lineage>
</organism>
<dbReference type="EMBL" id="FCNP01000033">
    <property type="protein sequence ID" value="CVI58531.1"/>
    <property type="molecule type" value="Genomic_DNA"/>
</dbReference>
<evidence type="ECO:0000313" key="3">
    <source>
        <dbReference type="Proteomes" id="UP000192140"/>
    </source>
</evidence>
<keyword evidence="3" id="KW-1185">Reference proteome</keyword>
<accession>A0A1S7TVF3</accession>
<feature type="region of interest" description="Disordered" evidence="1">
    <location>
        <begin position="40"/>
        <end position="72"/>
    </location>
</feature>
<sequence length="72" mass="7885">MRVVDSDRRQCRVHPSWFFRHPAELRGNPVKVRSCPATVSGEPIAHDVTGSDAGKTGETASTRKPGDLPDIM</sequence>
<dbReference type="Proteomes" id="UP000192140">
    <property type="component" value="Unassembled WGS sequence"/>
</dbReference>